<feature type="transmembrane region" description="Helical" evidence="1">
    <location>
        <begin position="16"/>
        <end position="39"/>
    </location>
</feature>
<dbReference type="RefSeq" id="WP_146439617.1">
    <property type="nucleotide sequence ID" value="NZ_SJPL01000001.1"/>
</dbReference>
<dbReference type="Pfam" id="PF21742">
    <property type="entry name" value="DUF6868"/>
    <property type="match status" value="1"/>
</dbReference>
<dbReference type="InterPro" id="IPR049220">
    <property type="entry name" value="DUF6868"/>
</dbReference>
<feature type="transmembrane region" description="Helical" evidence="1">
    <location>
        <begin position="59"/>
        <end position="83"/>
    </location>
</feature>
<comment type="caution">
    <text evidence="3">The sequence shown here is derived from an EMBL/GenBank/DDBJ whole genome shotgun (WGS) entry which is preliminary data.</text>
</comment>
<keyword evidence="1" id="KW-0472">Membrane</keyword>
<evidence type="ECO:0000313" key="3">
    <source>
        <dbReference type="EMBL" id="TWT71090.1"/>
    </source>
</evidence>
<proteinExistence type="predicted"/>
<sequence length="88" mass="9645">MTTGRSITDLKTLRRFLGVCTLLNFGMLTLATGILLAAGGPIASLHSRWFGLTEATLSVMYFSFLAGYKLLILGFNLVPYLALRCVDR</sequence>
<evidence type="ECO:0000259" key="2">
    <source>
        <dbReference type="Pfam" id="PF21742"/>
    </source>
</evidence>
<feature type="domain" description="DUF6868" evidence="2">
    <location>
        <begin position="9"/>
        <end position="86"/>
    </location>
</feature>
<keyword evidence="1" id="KW-1133">Transmembrane helix</keyword>
<evidence type="ECO:0000313" key="4">
    <source>
        <dbReference type="Proteomes" id="UP000317238"/>
    </source>
</evidence>
<dbReference type="AlphaFoldDB" id="A0A5C5Y712"/>
<accession>A0A5C5Y712</accession>
<dbReference type="OrthoDB" id="287243at2"/>
<organism evidence="3 4">
    <name type="scientific">Crateriforma conspicua</name>
    <dbReference type="NCBI Taxonomy" id="2527996"/>
    <lineage>
        <taxon>Bacteria</taxon>
        <taxon>Pseudomonadati</taxon>
        <taxon>Planctomycetota</taxon>
        <taxon>Planctomycetia</taxon>
        <taxon>Planctomycetales</taxon>
        <taxon>Planctomycetaceae</taxon>
        <taxon>Crateriforma</taxon>
    </lineage>
</organism>
<gene>
    <name evidence="3" type="ORF">Pan14r_34000</name>
</gene>
<protein>
    <recommendedName>
        <fullName evidence="2">DUF6868 domain-containing protein</fullName>
    </recommendedName>
</protein>
<keyword evidence="4" id="KW-1185">Reference proteome</keyword>
<name>A0A5C5Y712_9PLAN</name>
<dbReference type="EMBL" id="SJPL01000001">
    <property type="protein sequence ID" value="TWT71090.1"/>
    <property type="molecule type" value="Genomic_DNA"/>
</dbReference>
<reference evidence="3 4" key="1">
    <citation type="submission" date="2019-02" db="EMBL/GenBank/DDBJ databases">
        <title>Deep-cultivation of Planctomycetes and their phenomic and genomic characterization uncovers novel biology.</title>
        <authorList>
            <person name="Wiegand S."/>
            <person name="Jogler M."/>
            <person name="Boedeker C."/>
            <person name="Pinto D."/>
            <person name="Vollmers J."/>
            <person name="Rivas-Marin E."/>
            <person name="Kohn T."/>
            <person name="Peeters S.H."/>
            <person name="Heuer A."/>
            <person name="Rast P."/>
            <person name="Oberbeckmann S."/>
            <person name="Bunk B."/>
            <person name="Jeske O."/>
            <person name="Meyerdierks A."/>
            <person name="Storesund J.E."/>
            <person name="Kallscheuer N."/>
            <person name="Luecker S."/>
            <person name="Lage O.M."/>
            <person name="Pohl T."/>
            <person name="Merkel B.J."/>
            <person name="Hornburger P."/>
            <person name="Mueller R.-W."/>
            <person name="Bruemmer F."/>
            <person name="Labrenz M."/>
            <person name="Spormann A.M."/>
            <person name="Op Den Camp H."/>
            <person name="Overmann J."/>
            <person name="Amann R."/>
            <person name="Jetten M.S.M."/>
            <person name="Mascher T."/>
            <person name="Medema M.H."/>
            <person name="Devos D.P."/>
            <person name="Kaster A.-K."/>
            <person name="Ovreas L."/>
            <person name="Rohde M."/>
            <person name="Galperin M.Y."/>
            <person name="Jogler C."/>
        </authorList>
    </citation>
    <scope>NUCLEOTIDE SEQUENCE [LARGE SCALE GENOMIC DNA]</scope>
    <source>
        <strain evidence="3 4">Pan14r</strain>
    </source>
</reference>
<keyword evidence="1" id="KW-0812">Transmembrane</keyword>
<dbReference type="Proteomes" id="UP000317238">
    <property type="component" value="Unassembled WGS sequence"/>
</dbReference>
<evidence type="ECO:0000256" key="1">
    <source>
        <dbReference type="SAM" id="Phobius"/>
    </source>
</evidence>